<feature type="transmembrane region" description="Helical" evidence="18">
    <location>
        <begin position="153"/>
        <end position="174"/>
    </location>
</feature>
<feature type="transmembrane region" description="Helical" evidence="18">
    <location>
        <begin position="213"/>
        <end position="234"/>
    </location>
</feature>
<dbReference type="Bgee" id="ENSELUG00000016940">
    <property type="expression patterns" value="Expressed in stomach and 4 other cell types or tissues"/>
</dbReference>
<dbReference type="RefSeq" id="XP_019896793.1">
    <property type="nucleotide sequence ID" value="XM_020041234.1"/>
</dbReference>
<keyword evidence="3" id="KW-1003">Cell membrane</keyword>
<keyword evidence="9 18" id="KW-0472">Membrane</keyword>
<evidence type="ECO:0000256" key="7">
    <source>
        <dbReference type="ARBA" id="ARBA00022989"/>
    </source>
</evidence>
<comment type="subunit">
    <text evidence="16">Interacts with IL8. Interacts with GNAI2.</text>
</comment>
<comment type="function">
    <text evidence="14">Receptor for interleukin-8 which is a powerful neutrophil chemotactic factor. Binding of IL-8 to the receptor causes activation of neutrophils. This response is mediated via a G-protein that activates a phosphatidylinositol-calcium second messenger system. Binds to IL-8 with high affinity. Also binds with high affinity to CXCL3, GRO/MGSA and NAP-2.</text>
</comment>
<evidence type="ECO:0000256" key="10">
    <source>
        <dbReference type="ARBA" id="ARBA00023157"/>
    </source>
</evidence>
<dbReference type="GeneTree" id="ENSGT01050000244848"/>
<dbReference type="GO" id="GO:0007204">
    <property type="term" value="P:positive regulation of cytosolic calcium ion concentration"/>
    <property type="evidence" value="ECO:0007669"/>
    <property type="project" value="TreeGrafter"/>
</dbReference>
<organism evidence="20 21">
    <name type="scientific">Esox lucius</name>
    <name type="common">Northern pike</name>
    <dbReference type="NCBI Taxonomy" id="8010"/>
    <lineage>
        <taxon>Eukaryota</taxon>
        <taxon>Metazoa</taxon>
        <taxon>Chordata</taxon>
        <taxon>Craniata</taxon>
        <taxon>Vertebrata</taxon>
        <taxon>Euteleostomi</taxon>
        <taxon>Actinopterygii</taxon>
        <taxon>Neopterygii</taxon>
        <taxon>Teleostei</taxon>
        <taxon>Protacanthopterygii</taxon>
        <taxon>Esociformes</taxon>
        <taxon>Esocidae</taxon>
        <taxon>Esox</taxon>
    </lineage>
</organism>
<keyword evidence="5" id="KW-0597">Phosphoprotein</keyword>
<keyword evidence="11 17" id="KW-0675">Receptor</keyword>
<evidence type="ECO:0000256" key="1">
    <source>
        <dbReference type="ARBA" id="ARBA00004651"/>
    </source>
</evidence>
<evidence type="ECO:0000256" key="12">
    <source>
        <dbReference type="ARBA" id="ARBA00023180"/>
    </source>
</evidence>
<dbReference type="InParanoid" id="A0A3P8YMX4"/>
<evidence type="ECO:0000313" key="20">
    <source>
        <dbReference type="Ensembl" id="ENSELUP00000017191.1"/>
    </source>
</evidence>
<dbReference type="InterPro" id="IPR017452">
    <property type="entry name" value="GPCR_Rhodpsn_7TM"/>
</dbReference>
<evidence type="ECO:0000256" key="2">
    <source>
        <dbReference type="ARBA" id="ARBA00020033"/>
    </source>
</evidence>
<comment type="similarity">
    <text evidence="17">Belongs to the G-protein coupled receptor 1 family.</text>
</comment>
<reference evidence="20" key="4">
    <citation type="submission" date="2025-09" db="UniProtKB">
        <authorList>
            <consortium name="Ensembl"/>
        </authorList>
    </citation>
    <scope>IDENTIFICATION</scope>
</reference>
<evidence type="ECO:0000256" key="5">
    <source>
        <dbReference type="ARBA" id="ARBA00022553"/>
    </source>
</evidence>
<dbReference type="GO" id="GO:0016494">
    <property type="term" value="F:C-X-C chemokine receptor activity"/>
    <property type="evidence" value="ECO:0007669"/>
    <property type="project" value="InterPro"/>
</dbReference>
<dbReference type="GO" id="GO:0009897">
    <property type="term" value="C:external side of plasma membrane"/>
    <property type="evidence" value="ECO:0007669"/>
    <property type="project" value="TreeGrafter"/>
</dbReference>
<dbReference type="InterPro" id="IPR050119">
    <property type="entry name" value="CCR1-9-like"/>
</dbReference>
<feature type="transmembrane region" description="Helical" evidence="18">
    <location>
        <begin position="291"/>
        <end position="314"/>
    </location>
</feature>
<dbReference type="PANTHER" id="PTHR10489">
    <property type="entry name" value="CELL ADHESION MOLECULE"/>
    <property type="match status" value="1"/>
</dbReference>
<evidence type="ECO:0000256" key="6">
    <source>
        <dbReference type="ARBA" id="ARBA00022692"/>
    </source>
</evidence>
<reference evidence="20" key="2">
    <citation type="submission" date="2020-02" db="EMBL/GenBank/DDBJ databases">
        <title>Esox lucius (northern pike) genome, fEsoLuc1, primary haplotype.</title>
        <authorList>
            <person name="Myers G."/>
            <person name="Karagic N."/>
            <person name="Meyer A."/>
            <person name="Pippel M."/>
            <person name="Reichard M."/>
            <person name="Winkler S."/>
            <person name="Tracey A."/>
            <person name="Sims Y."/>
            <person name="Howe K."/>
            <person name="Rhie A."/>
            <person name="Formenti G."/>
            <person name="Durbin R."/>
            <person name="Fedrigo O."/>
            <person name="Jarvis E.D."/>
        </authorList>
    </citation>
    <scope>NUCLEOTIDE SEQUENCE [LARGE SCALE GENOMIC DNA]</scope>
</reference>
<evidence type="ECO:0000256" key="11">
    <source>
        <dbReference type="ARBA" id="ARBA00023170"/>
    </source>
</evidence>
<dbReference type="STRING" id="8010.ENSELUP00000017191"/>
<feature type="transmembrane region" description="Helical" evidence="18">
    <location>
        <begin position="44"/>
        <end position="65"/>
    </location>
</feature>
<evidence type="ECO:0000256" key="9">
    <source>
        <dbReference type="ARBA" id="ARBA00023136"/>
    </source>
</evidence>
<dbReference type="OMA" id="GNQTTKW"/>
<evidence type="ECO:0000259" key="19">
    <source>
        <dbReference type="PROSITE" id="PS50262"/>
    </source>
</evidence>
<dbReference type="AlphaFoldDB" id="A0A3P8YMX4"/>
<comment type="subcellular location">
    <subcellularLocation>
        <location evidence="1">Cell membrane</location>
        <topology evidence="1">Multi-pass membrane protein</topology>
    </subcellularLocation>
</comment>
<evidence type="ECO:0000256" key="18">
    <source>
        <dbReference type="SAM" id="Phobius"/>
    </source>
</evidence>
<feature type="domain" description="G-protein coupled receptors family 1 profile" evidence="19">
    <location>
        <begin position="57"/>
        <end position="311"/>
    </location>
</feature>
<dbReference type="GO" id="GO:0019722">
    <property type="term" value="P:calcium-mediated signaling"/>
    <property type="evidence" value="ECO:0007669"/>
    <property type="project" value="TreeGrafter"/>
</dbReference>
<dbReference type="Pfam" id="PF00001">
    <property type="entry name" value="7tm_1"/>
    <property type="match status" value="1"/>
</dbReference>
<accession>A0A3P8YMX4</accession>
<dbReference type="GO" id="GO:0016493">
    <property type="term" value="F:C-C chemokine receptor activity"/>
    <property type="evidence" value="ECO:0007669"/>
    <property type="project" value="TreeGrafter"/>
</dbReference>
<dbReference type="PRINTS" id="PR00427">
    <property type="entry name" value="INTRLEUKIN8R"/>
</dbReference>
<evidence type="ECO:0000256" key="16">
    <source>
        <dbReference type="ARBA" id="ARBA00034130"/>
    </source>
</evidence>
<proteinExistence type="inferred from homology"/>
<dbReference type="RefSeq" id="XP_010882696.1">
    <property type="nucleotide sequence ID" value="XM_010884394.3"/>
</dbReference>
<evidence type="ECO:0000313" key="21">
    <source>
        <dbReference type="Proteomes" id="UP000265140"/>
    </source>
</evidence>
<keyword evidence="13 17" id="KW-0807">Transducer</keyword>
<dbReference type="Gene3D" id="1.20.1070.10">
    <property type="entry name" value="Rhodopsin 7-helix transmembrane proteins"/>
    <property type="match status" value="1"/>
</dbReference>
<dbReference type="PROSITE" id="PS50262">
    <property type="entry name" value="G_PROTEIN_RECEP_F1_2"/>
    <property type="match status" value="1"/>
</dbReference>
<sequence length="360" mass="40554">MPEMEVDFTDPENESYSYIGENAYDEYMGPCEPFIVGLSSLGLMVTYILVFVFSVFGNSVVIYVVSCMARGRTTTDVYLMHLALADLLFSLTLPFWAFYVYSHWIFGTFLCKFLSGLQDAAFYGGVFLLACISVDRYLAIVKATRALSQRRHLVGMVCGVVWLGAGLLSLPVVLQREAITEEDLANHTICYENLGEDNSDQWRLGVRVLRHGLGFFLPLMVMVVCYSCTMVKLFSGVRNGGQKHKAMRIILAVVLAFMACWLPRNISILVDSLMRAEFLGETCAFRNRVNVALYVTEVMAFMHCAINPVLYAFIGQKFRNQLLAILHKHGLISKRVLMTYHRGSNHSIASQRSRNTSVTM</sequence>
<dbReference type="KEGG" id="els:105018736"/>
<evidence type="ECO:0000256" key="13">
    <source>
        <dbReference type="ARBA" id="ARBA00023224"/>
    </source>
</evidence>
<dbReference type="PANTHER" id="PTHR10489:SF689">
    <property type="entry name" value="C-X-C CHEMOKINE RECEPTOR TYPE 2"/>
    <property type="match status" value="1"/>
</dbReference>
<keyword evidence="10" id="KW-1015">Disulfide bond</keyword>
<keyword evidence="6 17" id="KW-0812">Transmembrane</keyword>
<name>A0A3P8YMX4_ESOLU</name>
<feature type="transmembrane region" description="Helical" evidence="18">
    <location>
        <begin position="121"/>
        <end position="141"/>
    </location>
</feature>
<reference evidence="21" key="1">
    <citation type="journal article" date="2014" name="PLoS ONE">
        <title>The genome and linkage map of the northern pike (Esox lucius): conserved synteny revealed between the salmonid sister group and the Neoteleostei.</title>
        <authorList>
            <person name="Rondeau E.B."/>
            <person name="Minkley D.R."/>
            <person name="Leong J.S."/>
            <person name="Messmer A.M."/>
            <person name="Jantzen J.R."/>
            <person name="von Schalburg K.R."/>
            <person name="Lemon C."/>
            <person name="Bird N.H."/>
            <person name="Koop B.F."/>
        </authorList>
    </citation>
    <scope>NUCLEOTIDE SEQUENCE</scope>
</reference>
<dbReference type="GO" id="GO:0019957">
    <property type="term" value="F:C-C chemokine binding"/>
    <property type="evidence" value="ECO:0007669"/>
    <property type="project" value="TreeGrafter"/>
</dbReference>
<keyword evidence="4" id="KW-0145">Chemotaxis</keyword>
<evidence type="ECO:0000256" key="8">
    <source>
        <dbReference type="ARBA" id="ARBA00023040"/>
    </source>
</evidence>
<keyword evidence="8 17" id="KW-0297">G-protein coupled receptor</keyword>
<dbReference type="GO" id="GO:0030593">
    <property type="term" value="P:neutrophil chemotaxis"/>
    <property type="evidence" value="ECO:0007669"/>
    <property type="project" value="TreeGrafter"/>
</dbReference>
<keyword evidence="12" id="KW-0325">Glycoprotein</keyword>
<dbReference type="CTD" id="3579"/>
<evidence type="ECO:0000256" key="4">
    <source>
        <dbReference type="ARBA" id="ARBA00022500"/>
    </source>
</evidence>
<dbReference type="FunCoup" id="A0A3P8YMX4">
    <property type="interactions" value="646"/>
</dbReference>
<reference evidence="20" key="3">
    <citation type="submission" date="2025-08" db="UniProtKB">
        <authorList>
            <consortium name="Ensembl"/>
        </authorList>
    </citation>
    <scope>IDENTIFICATION</scope>
</reference>
<dbReference type="InterPro" id="IPR000276">
    <property type="entry name" value="GPCR_Rhodpsn"/>
</dbReference>
<dbReference type="Ensembl" id="ENSELUT00000026741.3">
    <property type="protein sequence ID" value="ENSELUP00000017191.1"/>
    <property type="gene ID" value="ENSELUG00000016940.3"/>
</dbReference>
<keyword evidence="7 18" id="KW-1133">Transmembrane helix</keyword>
<dbReference type="GeneID" id="105018736"/>
<dbReference type="GO" id="GO:0006955">
    <property type="term" value="P:immune response"/>
    <property type="evidence" value="ECO:0007669"/>
    <property type="project" value="TreeGrafter"/>
</dbReference>
<dbReference type="CDD" id="cd15178">
    <property type="entry name" value="7tmA_CXCR1_2"/>
    <property type="match status" value="1"/>
</dbReference>
<feature type="transmembrane region" description="Helical" evidence="18">
    <location>
        <begin position="246"/>
        <end position="264"/>
    </location>
</feature>
<evidence type="ECO:0000256" key="17">
    <source>
        <dbReference type="RuleBase" id="RU000688"/>
    </source>
</evidence>
<dbReference type="SUPFAM" id="SSF81321">
    <property type="entry name" value="Family A G protein-coupled receptor-like"/>
    <property type="match status" value="1"/>
</dbReference>
<dbReference type="OrthoDB" id="9946013at2759"/>
<dbReference type="PROSITE" id="PS00237">
    <property type="entry name" value="G_PROTEIN_RECEP_F1_1"/>
    <property type="match status" value="1"/>
</dbReference>
<dbReference type="PRINTS" id="PR00237">
    <property type="entry name" value="GPCRRHODOPSN"/>
</dbReference>
<dbReference type="InterPro" id="IPR000174">
    <property type="entry name" value="Chemokine_CXCR_1/2"/>
</dbReference>
<keyword evidence="21" id="KW-1185">Reference proteome</keyword>
<protein>
    <recommendedName>
        <fullName evidence="2">C-X-C chemokine receptor type 2</fullName>
    </recommendedName>
    <alternativeName>
        <fullName evidence="15">High affinity interleukin-8 receptor B</fullName>
    </alternativeName>
</protein>
<evidence type="ECO:0000256" key="3">
    <source>
        <dbReference type="ARBA" id="ARBA00022475"/>
    </source>
</evidence>
<dbReference type="Proteomes" id="UP000265140">
    <property type="component" value="Chromosome 20"/>
</dbReference>
<feature type="transmembrane region" description="Helical" evidence="18">
    <location>
        <begin position="77"/>
        <end position="101"/>
    </location>
</feature>
<evidence type="ECO:0000256" key="15">
    <source>
        <dbReference type="ARBA" id="ARBA00033468"/>
    </source>
</evidence>
<evidence type="ECO:0000256" key="14">
    <source>
        <dbReference type="ARBA" id="ARBA00025505"/>
    </source>
</evidence>